<keyword evidence="4" id="KW-0175">Coiled coil</keyword>
<keyword evidence="2 3" id="KW-0802">TPR repeat</keyword>
<evidence type="ECO:0000256" key="1">
    <source>
        <dbReference type="ARBA" id="ARBA00022737"/>
    </source>
</evidence>
<reference evidence="5 6" key="1">
    <citation type="submission" date="2016-12" db="EMBL/GenBank/DDBJ databases">
        <title>Trade-off between light-utilization and light-protection in marine flavobacteria.</title>
        <authorList>
            <person name="Kumagai Y."/>
            <person name="Yoshizawa S."/>
            <person name="Kogure K."/>
            <person name="Iwasaki W."/>
        </authorList>
    </citation>
    <scope>NUCLEOTIDE SEQUENCE [LARGE SCALE GENOMIC DNA]</scope>
    <source>
        <strain evidence="5 6">KCTC 12100</strain>
    </source>
</reference>
<protein>
    <submittedName>
        <fullName evidence="5">Uncharacterized protein</fullName>
    </submittedName>
</protein>
<dbReference type="EMBL" id="MSCK01000002">
    <property type="protein sequence ID" value="PQJ69739.1"/>
    <property type="molecule type" value="Genomic_DNA"/>
</dbReference>
<dbReference type="PANTHER" id="PTHR45586:SF1">
    <property type="entry name" value="LIPOPOLYSACCHARIDE ASSEMBLY PROTEIN B"/>
    <property type="match status" value="1"/>
</dbReference>
<dbReference type="Pfam" id="PF13181">
    <property type="entry name" value="TPR_8"/>
    <property type="match status" value="1"/>
</dbReference>
<comment type="caution">
    <text evidence="5">The sequence shown here is derived from an EMBL/GenBank/DDBJ whole genome shotgun (WGS) entry which is preliminary data.</text>
</comment>
<dbReference type="SMART" id="SM00028">
    <property type="entry name" value="TPR"/>
    <property type="match status" value="8"/>
</dbReference>
<dbReference type="InterPro" id="IPR019734">
    <property type="entry name" value="TPR_rpt"/>
</dbReference>
<evidence type="ECO:0000256" key="2">
    <source>
        <dbReference type="ARBA" id="ARBA00022803"/>
    </source>
</evidence>
<proteinExistence type="predicted"/>
<evidence type="ECO:0000313" key="6">
    <source>
        <dbReference type="Proteomes" id="UP000247345"/>
    </source>
</evidence>
<dbReference type="PROSITE" id="PS50005">
    <property type="entry name" value="TPR"/>
    <property type="match status" value="5"/>
</dbReference>
<dbReference type="SUPFAM" id="SSF48452">
    <property type="entry name" value="TPR-like"/>
    <property type="match status" value="5"/>
</dbReference>
<dbReference type="InterPro" id="IPR051012">
    <property type="entry name" value="CellSynth/LPSAsmb/PSIAsmb"/>
</dbReference>
<gene>
    <name evidence="5" type="ORF">BTO14_15810</name>
</gene>
<accession>A0A2P6CA30</accession>
<dbReference type="Gene3D" id="1.25.40.10">
    <property type="entry name" value="Tetratricopeptide repeat domain"/>
    <property type="match status" value="6"/>
</dbReference>
<sequence>MFLVSVVAYSQQTIVDTNIFTKYNDAIKLFNDKAYAAAQTSFVKISKKASKGSNLKADAAYYDAMCAIRLNQPEADKKVLSFIEENPNSSKKNTAFFTVANYYFANKKAAYALKWYQKVNADTLSKEDQKELNFKMGYAYIIAKNLPLAKEKFLPLINDAKYGNDSRYYYGYIAYKLEDYGIAESTLKEIADNETYRVEISYYLLDISFQAGKFERCISVGKKLIDTFKRKDRSEISKIIGESYFNLEKYSEAIPYLKGYTGKRGKWNNTDFYQLGFAYYKQNDFENAISNFNKIIDEKNFVAQNAYYHLGECYLNLGKKTEALNAFKTASEMDFDTTIKQDAALNYAKLSYETGNPFKSVAEVLQDYLKAYPKSKAYEEINDLVVSSFLHQQDFTGALAFLKKNKSVKNVSLISEISLYKGIQLFNDQKLEEALPYFIESKKATDVSINERAKYWEAETLYRLEKPKEALNIFTTLKKNLKSNSEEFLLLDYNIGYSNFKLKDYSNAVVSFENLIKKDSIEKEIIDDAYIRLGDSYFALRNYQKAIKTYDNVVKTFGAEADYAQYQIGMSYGFTEDNQAKINALKKVVNEYEVSTLKDDALFQLANTYTIIKDNQQAHFAYDRLIEKHPNSVFIPKALVRQGLLYYNENQNEKALEKFKKTASQFPNSPDAFEAVANARNIYIDNGKLNDYVTWITELKFINVTDSDIDNTTFAVAEKKYFEANDGNEIIKALSKYTIKFPEGIHKLKANYYLASTLFKKKEFDKAIQYYQNVLEEEQNEYSEDSLAKLAQIFLEKDQFNNAIPVLDRLEQEAYTTENVLFAQSNLMKGYYETASYEQAVDYAKKILLRNKLDSTLENDAKIIIARASFKNEDFYTAEEYYNEVEKTATGEVKAESLYYNAYFKNLQKEYEISNKVVQELIANFSSYKYWAVKSYVIMGKNYYGLKDVYQATFVLENIIKNFTQFEDIVEDAKQELKKIKENEAKTNNSVTPIKEEITAPKDSKKNKN</sequence>
<feature type="repeat" description="TPR" evidence="3">
    <location>
        <begin position="527"/>
        <end position="560"/>
    </location>
</feature>
<dbReference type="RefSeq" id="WP_245893553.1">
    <property type="nucleotide sequence ID" value="NZ_CP150661.1"/>
</dbReference>
<feature type="repeat" description="TPR" evidence="3">
    <location>
        <begin position="269"/>
        <end position="302"/>
    </location>
</feature>
<dbReference type="AlphaFoldDB" id="A0A2P6CA30"/>
<feature type="repeat" description="TPR" evidence="3">
    <location>
        <begin position="636"/>
        <end position="669"/>
    </location>
</feature>
<evidence type="ECO:0000256" key="3">
    <source>
        <dbReference type="PROSITE-ProRule" id="PRU00339"/>
    </source>
</evidence>
<dbReference type="Pfam" id="PF13174">
    <property type="entry name" value="TPR_6"/>
    <property type="match status" value="6"/>
</dbReference>
<feature type="repeat" description="TPR" evidence="3">
    <location>
        <begin position="304"/>
        <end position="337"/>
    </location>
</feature>
<dbReference type="PANTHER" id="PTHR45586">
    <property type="entry name" value="TPR REPEAT-CONTAINING PROTEIN PA4667"/>
    <property type="match status" value="1"/>
</dbReference>
<evidence type="ECO:0000313" key="5">
    <source>
        <dbReference type="EMBL" id="PQJ69739.1"/>
    </source>
</evidence>
<keyword evidence="6" id="KW-1185">Reference proteome</keyword>
<keyword evidence="1" id="KW-0677">Repeat</keyword>
<organism evidence="5 6">
    <name type="scientific">Polaribacter butkevichii</name>
    <dbReference type="NCBI Taxonomy" id="218490"/>
    <lineage>
        <taxon>Bacteria</taxon>
        <taxon>Pseudomonadati</taxon>
        <taxon>Bacteroidota</taxon>
        <taxon>Flavobacteriia</taxon>
        <taxon>Flavobacteriales</taxon>
        <taxon>Flavobacteriaceae</taxon>
    </lineage>
</organism>
<feature type="coiled-coil region" evidence="4">
    <location>
        <begin position="956"/>
        <end position="990"/>
    </location>
</feature>
<evidence type="ECO:0000256" key="4">
    <source>
        <dbReference type="SAM" id="Coils"/>
    </source>
</evidence>
<name>A0A2P6CA30_9FLAO</name>
<dbReference type="Proteomes" id="UP000247345">
    <property type="component" value="Unassembled WGS sequence"/>
</dbReference>
<feature type="repeat" description="TPR" evidence="3">
    <location>
        <begin position="748"/>
        <end position="781"/>
    </location>
</feature>
<dbReference type="InterPro" id="IPR011990">
    <property type="entry name" value="TPR-like_helical_dom_sf"/>
</dbReference>